<dbReference type="Proteomes" id="UP001497700">
    <property type="component" value="Unassembled WGS sequence"/>
</dbReference>
<reference evidence="1 2" key="1">
    <citation type="journal article" date="2022" name="New Phytol.">
        <title>Ecological generalism drives hyperdiversity of secondary metabolite gene clusters in xylarialean endophytes.</title>
        <authorList>
            <person name="Franco M.E.E."/>
            <person name="Wisecaver J.H."/>
            <person name="Arnold A.E."/>
            <person name="Ju Y.M."/>
            <person name="Slot J.C."/>
            <person name="Ahrendt S."/>
            <person name="Moore L.P."/>
            <person name="Eastman K.E."/>
            <person name="Scott K."/>
            <person name="Konkel Z."/>
            <person name="Mondo S.J."/>
            <person name="Kuo A."/>
            <person name="Hayes R.D."/>
            <person name="Haridas S."/>
            <person name="Andreopoulos B."/>
            <person name="Riley R."/>
            <person name="LaButti K."/>
            <person name="Pangilinan J."/>
            <person name="Lipzen A."/>
            <person name="Amirebrahimi M."/>
            <person name="Yan J."/>
            <person name="Adam C."/>
            <person name="Keymanesh K."/>
            <person name="Ng V."/>
            <person name="Louie K."/>
            <person name="Northen T."/>
            <person name="Drula E."/>
            <person name="Henrissat B."/>
            <person name="Hsieh H.M."/>
            <person name="Youens-Clark K."/>
            <person name="Lutzoni F."/>
            <person name="Miadlikowska J."/>
            <person name="Eastwood D.C."/>
            <person name="Hamelin R.C."/>
            <person name="Grigoriev I.V."/>
            <person name="U'Ren J.M."/>
        </authorList>
    </citation>
    <scope>NUCLEOTIDE SEQUENCE [LARGE SCALE GENOMIC DNA]</scope>
    <source>
        <strain evidence="1 2">CBS 119005</strain>
    </source>
</reference>
<organism evidence="1 2">
    <name type="scientific">Hypoxylon rubiginosum</name>
    <dbReference type="NCBI Taxonomy" id="110542"/>
    <lineage>
        <taxon>Eukaryota</taxon>
        <taxon>Fungi</taxon>
        <taxon>Dikarya</taxon>
        <taxon>Ascomycota</taxon>
        <taxon>Pezizomycotina</taxon>
        <taxon>Sordariomycetes</taxon>
        <taxon>Xylariomycetidae</taxon>
        <taxon>Xylariales</taxon>
        <taxon>Hypoxylaceae</taxon>
        <taxon>Hypoxylon</taxon>
    </lineage>
</organism>
<proteinExistence type="predicted"/>
<accession>A0ACB9ZJ60</accession>
<name>A0ACB9ZJ60_9PEZI</name>
<protein>
    <submittedName>
        <fullName evidence="1">Uncharacterized protein</fullName>
    </submittedName>
</protein>
<evidence type="ECO:0000313" key="2">
    <source>
        <dbReference type="Proteomes" id="UP001497700"/>
    </source>
</evidence>
<gene>
    <name evidence="1" type="ORF">F4820DRAFT_6101</name>
</gene>
<sequence>MVSRWIITCTNHDTGYPLHRMVYDLRPTRNSLLCLGHLPFFTFYLALIGVATWMIPRSAFDFFFRPCDGLHLFLLVIVCVSRENRRATSRRMGNDQIKKGKKLPKGAYGLARISSGTKGEFASR</sequence>
<dbReference type="EMBL" id="MU393421">
    <property type="protein sequence ID" value="KAI4871109.1"/>
    <property type="molecule type" value="Genomic_DNA"/>
</dbReference>
<keyword evidence="2" id="KW-1185">Reference proteome</keyword>
<evidence type="ECO:0000313" key="1">
    <source>
        <dbReference type="EMBL" id="KAI4871109.1"/>
    </source>
</evidence>
<comment type="caution">
    <text evidence="1">The sequence shown here is derived from an EMBL/GenBank/DDBJ whole genome shotgun (WGS) entry which is preliminary data.</text>
</comment>